<dbReference type="InterPro" id="IPR017850">
    <property type="entry name" value="Alkaline_phosphatase_core_sf"/>
</dbReference>
<sequence>MKHPFISAVLLFFVFTRLAAQDTAQHIVDGRVNSAVQQQKPYVILISADGFRYDFADKYHAANLLRLRRQGVCANYMQPSYPSLTFPNHYTIVTGLYPAHHGLVDNSFYDEQKHASYSMSKKEIVRDSSWYGGTPLWVLAEEQQMLSASFYWVGSEAAMHGVKPTYCYYYNEAIDIDTRINIVKNWLQLPEEKRPHLITFYLPQVDHAAHKYGTDAKETGDSVLFVDNAVAKLTETLQELKLPINYIFLSDHGMTDVDVNNTIPLPQVIDTSKFIIPGYADALMHLYAKDKTAIQPTYEKLKATAKDYDVYLATALPAKWHYSKADDKYNRIGDIILVPHLPKVFNISNRKITPGKHGFDPALKDMRATFYAWGPMFKPHKKIKGFENVHVYPLVANMLGLTYTEQIDGDINVLGGILKQ</sequence>
<dbReference type="PANTHER" id="PTHR10151:SF120">
    <property type="entry name" value="BIS(5'-ADENOSYL)-TRIPHOSPHATASE"/>
    <property type="match status" value="1"/>
</dbReference>
<comment type="caution">
    <text evidence="2">The sequence shown here is derived from an EMBL/GenBank/DDBJ whole genome shotgun (WGS) entry which is preliminary data.</text>
</comment>
<dbReference type="Proteomes" id="UP000628448">
    <property type="component" value="Unassembled WGS sequence"/>
</dbReference>
<keyword evidence="3" id="KW-1185">Reference proteome</keyword>
<evidence type="ECO:0000313" key="3">
    <source>
        <dbReference type="Proteomes" id="UP000628448"/>
    </source>
</evidence>
<dbReference type="Gene3D" id="3.30.1360.180">
    <property type="match status" value="1"/>
</dbReference>
<dbReference type="Gene3D" id="3.40.720.10">
    <property type="entry name" value="Alkaline Phosphatase, subunit A"/>
    <property type="match status" value="1"/>
</dbReference>
<name>A0A931E359_9BACT</name>
<feature type="signal peptide" evidence="1">
    <location>
        <begin position="1"/>
        <end position="19"/>
    </location>
</feature>
<dbReference type="Pfam" id="PF01663">
    <property type="entry name" value="Phosphodiest"/>
    <property type="match status" value="1"/>
</dbReference>
<proteinExistence type="predicted"/>
<accession>A0A931E359</accession>
<evidence type="ECO:0000313" key="2">
    <source>
        <dbReference type="EMBL" id="MBG9377737.1"/>
    </source>
</evidence>
<dbReference type="AlphaFoldDB" id="A0A931E359"/>
<organism evidence="2 3">
    <name type="scientific">Panacibacter microcysteis</name>
    <dbReference type="NCBI Taxonomy" id="2793269"/>
    <lineage>
        <taxon>Bacteria</taxon>
        <taxon>Pseudomonadati</taxon>
        <taxon>Bacteroidota</taxon>
        <taxon>Chitinophagia</taxon>
        <taxon>Chitinophagales</taxon>
        <taxon>Chitinophagaceae</taxon>
        <taxon>Panacibacter</taxon>
    </lineage>
</organism>
<reference evidence="2" key="1">
    <citation type="submission" date="2020-11" db="EMBL/GenBank/DDBJ databases">
        <title>Bacterial whole genome sequence for Panacibacter sp. DH6.</title>
        <authorList>
            <person name="Le V."/>
            <person name="Ko S."/>
            <person name="Ahn C.-Y."/>
            <person name="Oh H.-M."/>
        </authorList>
    </citation>
    <scope>NUCLEOTIDE SEQUENCE</scope>
    <source>
        <strain evidence="2">DH6</strain>
    </source>
</reference>
<feature type="chain" id="PRO_5036943555" evidence="1">
    <location>
        <begin position="20"/>
        <end position="420"/>
    </location>
</feature>
<gene>
    <name evidence="2" type="ORF">I5907_15960</name>
</gene>
<dbReference type="CDD" id="cd16018">
    <property type="entry name" value="Enpp"/>
    <property type="match status" value="1"/>
</dbReference>
<dbReference type="GO" id="GO:0016787">
    <property type="term" value="F:hydrolase activity"/>
    <property type="evidence" value="ECO:0007669"/>
    <property type="project" value="UniProtKB-ARBA"/>
</dbReference>
<dbReference type="InterPro" id="IPR002591">
    <property type="entry name" value="Phosphodiest/P_Trfase"/>
</dbReference>
<dbReference type="EMBL" id="JADWYR010000002">
    <property type="protein sequence ID" value="MBG9377737.1"/>
    <property type="molecule type" value="Genomic_DNA"/>
</dbReference>
<dbReference type="SUPFAM" id="SSF53649">
    <property type="entry name" value="Alkaline phosphatase-like"/>
    <property type="match status" value="1"/>
</dbReference>
<dbReference type="PANTHER" id="PTHR10151">
    <property type="entry name" value="ECTONUCLEOTIDE PYROPHOSPHATASE/PHOSPHODIESTERASE"/>
    <property type="match status" value="1"/>
</dbReference>
<evidence type="ECO:0000256" key="1">
    <source>
        <dbReference type="SAM" id="SignalP"/>
    </source>
</evidence>
<keyword evidence="1" id="KW-0732">Signal</keyword>
<protein>
    <submittedName>
        <fullName evidence="2">Alkaline phosphatase family protein</fullName>
    </submittedName>
</protein>